<protein>
    <submittedName>
        <fullName evidence="1">CLUMA_CG014791, isoform A</fullName>
    </submittedName>
</protein>
<keyword evidence="2" id="KW-1185">Reference proteome</keyword>
<evidence type="ECO:0000313" key="2">
    <source>
        <dbReference type="Proteomes" id="UP000183832"/>
    </source>
</evidence>
<dbReference type="Proteomes" id="UP000183832">
    <property type="component" value="Unassembled WGS sequence"/>
</dbReference>
<dbReference type="EMBL" id="CVRI01000055">
    <property type="protein sequence ID" value="CRL01589.1"/>
    <property type="molecule type" value="Genomic_DNA"/>
</dbReference>
<evidence type="ECO:0000313" key="1">
    <source>
        <dbReference type="EMBL" id="CRL01589.1"/>
    </source>
</evidence>
<proteinExistence type="predicted"/>
<dbReference type="AlphaFoldDB" id="A0A1J1IMX7"/>
<accession>A0A1J1IMX7</accession>
<gene>
    <name evidence="1" type="ORF">CLUMA_CG014791</name>
</gene>
<reference evidence="1 2" key="1">
    <citation type="submission" date="2015-04" db="EMBL/GenBank/DDBJ databases">
        <authorList>
            <person name="Syromyatnikov M.Y."/>
            <person name="Popov V.N."/>
        </authorList>
    </citation>
    <scope>NUCLEOTIDE SEQUENCE [LARGE SCALE GENOMIC DNA]</scope>
</reference>
<name>A0A1J1IMX7_9DIPT</name>
<sequence>MNNNGWILNENKLKCFMDARKGKSENEWVEMGEEASDVSFSLKWNESIEGISLNDKSWQAIKEVASEKIHLKIV</sequence>
<organism evidence="1 2">
    <name type="scientific">Clunio marinus</name>
    <dbReference type="NCBI Taxonomy" id="568069"/>
    <lineage>
        <taxon>Eukaryota</taxon>
        <taxon>Metazoa</taxon>
        <taxon>Ecdysozoa</taxon>
        <taxon>Arthropoda</taxon>
        <taxon>Hexapoda</taxon>
        <taxon>Insecta</taxon>
        <taxon>Pterygota</taxon>
        <taxon>Neoptera</taxon>
        <taxon>Endopterygota</taxon>
        <taxon>Diptera</taxon>
        <taxon>Nematocera</taxon>
        <taxon>Chironomoidea</taxon>
        <taxon>Chironomidae</taxon>
        <taxon>Clunio</taxon>
    </lineage>
</organism>